<evidence type="ECO:0000313" key="2">
    <source>
        <dbReference type="EMBL" id="NIX78120.1"/>
    </source>
</evidence>
<evidence type="ECO:0000313" key="3">
    <source>
        <dbReference type="Proteomes" id="UP000707352"/>
    </source>
</evidence>
<reference evidence="2 3" key="1">
    <citation type="submission" date="2020-03" db="EMBL/GenBank/DDBJ databases">
        <title>The genome sequence of Microvirga sp. c23x22.</title>
        <authorList>
            <person name="Zhang X."/>
        </authorList>
    </citation>
    <scope>NUCLEOTIDE SEQUENCE [LARGE SCALE GENOMIC DNA]</scope>
    <source>
        <strain evidence="3">c23x22</strain>
    </source>
</reference>
<organism evidence="2 3">
    <name type="scientific">Microvirga terricola</name>
    <dbReference type="NCBI Taxonomy" id="2719797"/>
    <lineage>
        <taxon>Bacteria</taxon>
        <taxon>Pseudomonadati</taxon>
        <taxon>Pseudomonadota</taxon>
        <taxon>Alphaproteobacteria</taxon>
        <taxon>Hyphomicrobiales</taxon>
        <taxon>Methylobacteriaceae</taxon>
        <taxon>Microvirga</taxon>
    </lineage>
</organism>
<dbReference type="Pfam" id="PF07769">
    <property type="entry name" value="PsiF_repeat"/>
    <property type="match status" value="2"/>
</dbReference>
<dbReference type="InterPro" id="IPR011690">
    <property type="entry name" value="P_starv_induced_PsiF"/>
</dbReference>
<dbReference type="EMBL" id="JAATJS010000006">
    <property type="protein sequence ID" value="NIX78120.1"/>
    <property type="molecule type" value="Genomic_DNA"/>
</dbReference>
<feature type="chain" id="PRO_5046835934" evidence="1">
    <location>
        <begin position="22"/>
        <end position="109"/>
    </location>
</feature>
<name>A0ABX0VH08_9HYPH</name>
<dbReference type="Proteomes" id="UP000707352">
    <property type="component" value="Unassembled WGS sequence"/>
</dbReference>
<proteinExistence type="predicted"/>
<sequence length="109" mass="11661">MRTILAVASAFLALSLMPVSAQTATSPSSHGLSSQQERMKSCNTEAGTKKLSGDSRKTFMSDCLSGKTGSVSSDQNMSPQQMKMKECNVKAKTMKGDARKNFMSNCLKG</sequence>
<evidence type="ECO:0000256" key="1">
    <source>
        <dbReference type="SAM" id="SignalP"/>
    </source>
</evidence>
<dbReference type="RefSeq" id="WP_167674033.1">
    <property type="nucleotide sequence ID" value="NZ_JAATJS010000006.1"/>
</dbReference>
<feature type="signal peptide" evidence="1">
    <location>
        <begin position="1"/>
        <end position="21"/>
    </location>
</feature>
<gene>
    <name evidence="2" type="ORF">HB375_16100</name>
</gene>
<protein>
    <submittedName>
        <fullName evidence="2">Phosphate-starvation-inducible protein PsiF</fullName>
    </submittedName>
</protein>
<comment type="caution">
    <text evidence="2">The sequence shown here is derived from an EMBL/GenBank/DDBJ whole genome shotgun (WGS) entry which is preliminary data.</text>
</comment>
<accession>A0ABX0VH08</accession>
<keyword evidence="1" id="KW-0732">Signal</keyword>
<keyword evidence="3" id="KW-1185">Reference proteome</keyword>